<proteinExistence type="predicted"/>
<keyword evidence="2" id="KW-1185">Reference proteome</keyword>
<dbReference type="EMBL" id="JAGGKG010000019">
    <property type="protein sequence ID" value="MBP1906875.1"/>
    <property type="molecule type" value="Genomic_DNA"/>
</dbReference>
<evidence type="ECO:0000313" key="2">
    <source>
        <dbReference type="Proteomes" id="UP001519272"/>
    </source>
</evidence>
<dbReference type="Proteomes" id="UP001519272">
    <property type="component" value="Unassembled WGS sequence"/>
</dbReference>
<gene>
    <name evidence="1" type="ORF">J2Z32_003540</name>
</gene>
<sequence>MNTNLIFDAVQLVQHEISPDTGIHLDDEQLDVLSAASLLLNYNLSSLRQKHLLAIYIVITFASYRHSEANVSSSEALIRKILDGDYLYSLYIELCLRFEEHDFFIHLAPIVKQMQIDRFNGYNNNHLLLNGLEAFLELKCSDGKISNAI</sequence>
<organism evidence="1 2">
    <name type="scientific">Paenibacillus turicensis</name>
    <dbReference type="NCBI Taxonomy" id="160487"/>
    <lineage>
        <taxon>Bacteria</taxon>
        <taxon>Bacillati</taxon>
        <taxon>Bacillota</taxon>
        <taxon>Bacilli</taxon>
        <taxon>Bacillales</taxon>
        <taxon>Paenibacillaceae</taxon>
        <taxon>Paenibacillus</taxon>
    </lineage>
</organism>
<accession>A0ABS4FWB1</accession>
<evidence type="ECO:0000313" key="1">
    <source>
        <dbReference type="EMBL" id="MBP1906875.1"/>
    </source>
</evidence>
<protein>
    <submittedName>
        <fullName evidence="1">Uncharacterized protein</fullName>
    </submittedName>
</protein>
<name>A0ABS4FWB1_9BACL</name>
<dbReference type="RefSeq" id="WP_210090466.1">
    <property type="nucleotide sequence ID" value="NZ_JAGGKG010000019.1"/>
</dbReference>
<reference evidence="1 2" key="1">
    <citation type="submission" date="2021-03" db="EMBL/GenBank/DDBJ databases">
        <title>Genomic Encyclopedia of Type Strains, Phase IV (KMG-IV): sequencing the most valuable type-strain genomes for metagenomic binning, comparative biology and taxonomic classification.</title>
        <authorList>
            <person name="Goeker M."/>
        </authorList>
    </citation>
    <scope>NUCLEOTIDE SEQUENCE [LARGE SCALE GENOMIC DNA]</scope>
    <source>
        <strain evidence="1 2">DSM 14349</strain>
    </source>
</reference>
<comment type="caution">
    <text evidence="1">The sequence shown here is derived from an EMBL/GenBank/DDBJ whole genome shotgun (WGS) entry which is preliminary data.</text>
</comment>